<evidence type="ECO:0000313" key="2">
    <source>
        <dbReference type="Proteomes" id="UP001652628"/>
    </source>
</evidence>
<evidence type="ECO:0000256" key="1">
    <source>
        <dbReference type="SAM" id="SignalP"/>
    </source>
</evidence>
<organism evidence="2 3">
    <name type="scientific">Drosophila suzukii</name>
    <name type="common">Spotted-wing drosophila fruit fly</name>
    <dbReference type="NCBI Taxonomy" id="28584"/>
    <lineage>
        <taxon>Eukaryota</taxon>
        <taxon>Metazoa</taxon>
        <taxon>Ecdysozoa</taxon>
        <taxon>Arthropoda</taxon>
        <taxon>Hexapoda</taxon>
        <taxon>Insecta</taxon>
        <taxon>Pterygota</taxon>
        <taxon>Neoptera</taxon>
        <taxon>Endopterygota</taxon>
        <taxon>Diptera</taxon>
        <taxon>Brachycera</taxon>
        <taxon>Muscomorpha</taxon>
        <taxon>Ephydroidea</taxon>
        <taxon>Drosophilidae</taxon>
        <taxon>Drosophila</taxon>
        <taxon>Sophophora</taxon>
    </lineage>
</organism>
<dbReference type="Proteomes" id="UP001652628">
    <property type="component" value="Chromosome 2L"/>
</dbReference>
<name>A0ABM4TQP2_DROSZ</name>
<protein>
    <submittedName>
        <fullName evidence="3">Uncharacterized protein</fullName>
    </submittedName>
</protein>
<gene>
    <name evidence="3" type="primary">LOC118876819</name>
</gene>
<feature type="signal peptide" evidence="1">
    <location>
        <begin position="1"/>
        <end position="18"/>
    </location>
</feature>
<evidence type="ECO:0000313" key="3">
    <source>
        <dbReference type="RefSeq" id="XP_070852293.1"/>
    </source>
</evidence>
<sequence>MQFTLVLVIFMAWVFAEANPGSAWRYFCNWNTGQHRCTYLLCTHSLEGKHNCTTSVTTPKGAGVMGSATSYRYSCVWNTGKYKCTHIRCTHFFDGNKNCTTSVTTPNGGGVSRSMNNFKLPGEFPNETKKK</sequence>
<dbReference type="RefSeq" id="XP_070852293.1">
    <property type="nucleotide sequence ID" value="XM_070996192.1"/>
</dbReference>
<proteinExistence type="predicted"/>
<feature type="chain" id="PRO_5046843780" evidence="1">
    <location>
        <begin position="19"/>
        <end position="131"/>
    </location>
</feature>
<keyword evidence="1" id="KW-0732">Signal</keyword>
<accession>A0ABM4TQP2</accession>
<dbReference type="GeneID" id="118876819"/>
<keyword evidence="2" id="KW-1185">Reference proteome</keyword>
<reference evidence="3" key="1">
    <citation type="submission" date="2025-08" db="UniProtKB">
        <authorList>
            <consortium name="RefSeq"/>
        </authorList>
    </citation>
    <scope>IDENTIFICATION</scope>
</reference>